<organism evidence="2 3">
    <name type="scientific">Rubripirellula tenax</name>
    <dbReference type="NCBI Taxonomy" id="2528015"/>
    <lineage>
        <taxon>Bacteria</taxon>
        <taxon>Pseudomonadati</taxon>
        <taxon>Planctomycetota</taxon>
        <taxon>Planctomycetia</taxon>
        <taxon>Pirellulales</taxon>
        <taxon>Pirellulaceae</taxon>
        <taxon>Rubripirellula</taxon>
    </lineage>
</organism>
<dbReference type="SUPFAM" id="SSF51658">
    <property type="entry name" value="Xylose isomerase-like"/>
    <property type="match status" value="1"/>
</dbReference>
<evidence type="ECO:0000313" key="2">
    <source>
        <dbReference type="EMBL" id="TWU47157.1"/>
    </source>
</evidence>
<name>A0A5C6EGJ1_9BACT</name>
<evidence type="ECO:0000259" key="1">
    <source>
        <dbReference type="Pfam" id="PF01261"/>
    </source>
</evidence>
<protein>
    <submittedName>
        <fullName evidence="2">Xylose isomerase-like TIM barrel</fullName>
    </submittedName>
</protein>
<dbReference type="GO" id="GO:0016853">
    <property type="term" value="F:isomerase activity"/>
    <property type="evidence" value="ECO:0007669"/>
    <property type="project" value="UniProtKB-KW"/>
</dbReference>
<sequence>MSAMNRRRMLTGSAGTLAALGLVRVAAGETFPETKVAATATGTTSTANPIAVSTYSYWRYRDDSKLTIEQCVDLAADAGFDAVEVLHVQMEDTSNATLQRIKQRSFRHGMSLCGMSTHQSFVFPDPAERRSNVDHTIDCIELAYAMGIPTIRVNTGRWGTSGSFDELMANKGIEPRLEGHTDDEAFDWIRDGFEKCLPVAEKCGVVMGLENHWGLGRTADGVLKVINDVNSPWLQATLDTGNFLEDQYTQYAKLAPKAVLVQAKTYFGGGTWYSLDIDYARVAEILRSVNYQGYISLEFEGKEDHATAIPKSLALLRSAFAVAGSRKNE</sequence>
<dbReference type="Gene3D" id="3.20.20.150">
    <property type="entry name" value="Divalent-metal-dependent TIM barrel enzymes"/>
    <property type="match status" value="1"/>
</dbReference>
<dbReference type="InterPro" id="IPR036237">
    <property type="entry name" value="Xyl_isomerase-like_sf"/>
</dbReference>
<dbReference type="RefSeq" id="WP_146460777.1">
    <property type="nucleotide sequence ID" value="NZ_SJPW01000007.1"/>
</dbReference>
<feature type="domain" description="Xylose isomerase-like TIM barrel" evidence="1">
    <location>
        <begin position="72"/>
        <end position="318"/>
    </location>
</feature>
<dbReference type="PANTHER" id="PTHR12110:SF53">
    <property type="entry name" value="BLR5974 PROTEIN"/>
    <property type="match status" value="1"/>
</dbReference>
<dbReference type="InterPro" id="IPR050312">
    <property type="entry name" value="IolE/XylAMocC-like"/>
</dbReference>
<dbReference type="OrthoDB" id="256906at2"/>
<dbReference type="EMBL" id="SJPW01000007">
    <property type="protein sequence ID" value="TWU47157.1"/>
    <property type="molecule type" value="Genomic_DNA"/>
</dbReference>
<reference evidence="2 3" key="1">
    <citation type="submission" date="2019-02" db="EMBL/GenBank/DDBJ databases">
        <title>Deep-cultivation of Planctomycetes and their phenomic and genomic characterization uncovers novel biology.</title>
        <authorList>
            <person name="Wiegand S."/>
            <person name="Jogler M."/>
            <person name="Boedeker C."/>
            <person name="Pinto D."/>
            <person name="Vollmers J."/>
            <person name="Rivas-Marin E."/>
            <person name="Kohn T."/>
            <person name="Peeters S.H."/>
            <person name="Heuer A."/>
            <person name="Rast P."/>
            <person name="Oberbeckmann S."/>
            <person name="Bunk B."/>
            <person name="Jeske O."/>
            <person name="Meyerdierks A."/>
            <person name="Storesund J.E."/>
            <person name="Kallscheuer N."/>
            <person name="Luecker S."/>
            <person name="Lage O.M."/>
            <person name="Pohl T."/>
            <person name="Merkel B.J."/>
            <person name="Hornburger P."/>
            <person name="Mueller R.-W."/>
            <person name="Bruemmer F."/>
            <person name="Labrenz M."/>
            <person name="Spormann A.M."/>
            <person name="Op Den Camp H."/>
            <person name="Overmann J."/>
            <person name="Amann R."/>
            <person name="Jetten M.S.M."/>
            <person name="Mascher T."/>
            <person name="Medema M.H."/>
            <person name="Devos D.P."/>
            <person name="Kaster A.-K."/>
            <person name="Ovreas L."/>
            <person name="Rohde M."/>
            <person name="Galperin M.Y."/>
            <person name="Jogler C."/>
        </authorList>
    </citation>
    <scope>NUCLEOTIDE SEQUENCE [LARGE SCALE GENOMIC DNA]</scope>
    <source>
        <strain evidence="2 3">Poly51</strain>
    </source>
</reference>
<dbReference type="PROSITE" id="PS51318">
    <property type="entry name" value="TAT"/>
    <property type="match status" value="1"/>
</dbReference>
<dbReference type="PANTHER" id="PTHR12110">
    <property type="entry name" value="HYDROXYPYRUVATE ISOMERASE"/>
    <property type="match status" value="1"/>
</dbReference>
<dbReference type="InterPro" id="IPR013022">
    <property type="entry name" value="Xyl_isomerase-like_TIM-brl"/>
</dbReference>
<keyword evidence="3" id="KW-1185">Reference proteome</keyword>
<dbReference type="AlphaFoldDB" id="A0A5C6EGJ1"/>
<gene>
    <name evidence="2" type="ORF">Poly51_49550</name>
</gene>
<dbReference type="Proteomes" id="UP000318288">
    <property type="component" value="Unassembled WGS sequence"/>
</dbReference>
<comment type="caution">
    <text evidence="2">The sequence shown here is derived from an EMBL/GenBank/DDBJ whole genome shotgun (WGS) entry which is preliminary data.</text>
</comment>
<accession>A0A5C6EGJ1</accession>
<dbReference type="Pfam" id="PF01261">
    <property type="entry name" value="AP_endonuc_2"/>
    <property type="match status" value="1"/>
</dbReference>
<evidence type="ECO:0000313" key="3">
    <source>
        <dbReference type="Proteomes" id="UP000318288"/>
    </source>
</evidence>
<proteinExistence type="predicted"/>
<keyword evidence="2" id="KW-0413">Isomerase</keyword>
<dbReference type="InterPro" id="IPR006311">
    <property type="entry name" value="TAT_signal"/>
</dbReference>